<dbReference type="FunFam" id="3.40.50.360:FF:000001">
    <property type="entry name" value="NAD(P)H dehydrogenase (Quinone) FQR1-like"/>
    <property type="match status" value="1"/>
</dbReference>
<evidence type="ECO:0000256" key="1">
    <source>
        <dbReference type="ARBA" id="ARBA00006961"/>
    </source>
</evidence>
<name>A0A3M7Q471_BRAPC</name>
<keyword evidence="4" id="KW-1185">Reference proteome</keyword>
<dbReference type="STRING" id="10195.A0A3M7Q471"/>
<dbReference type="Pfam" id="PF03358">
    <property type="entry name" value="FMN_red"/>
    <property type="match status" value="1"/>
</dbReference>
<sequence>MSAKKKNVFIIYYSMYGHVQTMAREVCKGVEKAGVNAHLFQIAETLPKEVLDKMGAPPKAADVPVISVDKLPEADGILFGIPTRFGMVPAQVKAFFDQCGQLWMKSALSNKFVGTFFSTGSIAGGQETTALTCIPFFAHNGMIFVSMGTKSKILADSGSVRGGSAYGAGCIASGPTPTESELKLAEEQGFDFGCVVRRTNF</sequence>
<dbReference type="EMBL" id="REGN01007459">
    <property type="protein sequence ID" value="RNA06207.1"/>
    <property type="molecule type" value="Genomic_DNA"/>
</dbReference>
<evidence type="ECO:0000259" key="2">
    <source>
        <dbReference type="PROSITE" id="PS50902"/>
    </source>
</evidence>
<dbReference type="PANTHER" id="PTHR30546">
    <property type="entry name" value="FLAVODOXIN-RELATED PROTEIN WRBA-RELATED"/>
    <property type="match status" value="1"/>
</dbReference>
<dbReference type="InterPro" id="IPR029039">
    <property type="entry name" value="Flavoprotein-like_sf"/>
</dbReference>
<comment type="similarity">
    <text evidence="1">Belongs to the WrbA family.</text>
</comment>
<organism evidence="3 4">
    <name type="scientific">Brachionus plicatilis</name>
    <name type="common">Marine rotifer</name>
    <name type="synonym">Brachionus muelleri</name>
    <dbReference type="NCBI Taxonomy" id="10195"/>
    <lineage>
        <taxon>Eukaryota</taxon>
        <taxon>Metazoa</taxon>
        <taxon>Spiralia</taxon>
        <taxon>Gnathifera</taxon>
        <taxon>Rotifera</taxon>
        <taxon>Eurotatoria</taxon>
        <taxon>Monogononta</taxon>
        <taxon>Pseudotrocha</taxon>
        <taxon>Ploima</taxon>
        <taxon>Brachionidae</taxon>
        <taxon>Brachionus</taxon>
    </lineage>
</organism>
<dbReference type="InterPro" id="IPR010089">
    <property type="entry name" value="Flavoprotein_WrbA-like"/>
</dbReference>
<dbReference type="Gene3D" id="3.40.50.360">
    <property type="match status" value="1"/>
</dbReference>
<dbReference type="PROSITE" id="PS50902">
    <property type="entry name" value="FLAVODOXIN_LIKE"/>
    <property type="match status" value="1"/>
</dbReference>
<dbReference type="PANTHER" id="PTHR30546:SF23">
    <property type="entry name" value="FLAVOPROTEIN-LIKE PROTEIN YCP4-RELATED"/>
    <property type="match status" value="1"/>
</dbReference>
<dbReference type="OrthoDB" id="504689at2759"/>
<feature type="domain" description="Flavodoxin-like" evidence="2">
    <location>
        <begin position="8"/>
        <end position="193"/>
    </location>
</feature>
<dbReference type="NCBIfam" id="TIGR01755">
    <property type="entry name" value="flav_wrbA"/>
    <property type="match status" value="1"/>
</dbReference>
<evidence type="ECO:0000313" key="3">
    <source>
        <dbReference type="EMBL" id="RNA06207.1"/>
    </source>
</evidence>
<reference evidence="3 4" key="1">
    <citation type="journal article" date="2018" name="Sci. Rep.">
        <title>Genomic signatures of local adaptation to the degree of environmental predictability in rotifers.</title>
        <authorList>
            <person name="Franch-Gras L."/>
            <person name="Hahn C."/>
            <person name="Garcia-Roger E.M."/>
            <person name="Carmona M.J."/>
            <person name="Serra M."/>
            <person name="Gomez A."/>
        </authorList>
    </citation>
    <scope>NUCLEOTIDE SEQUENCE [LARGE SCALE GENOMIC DNA]</scope>
    <source>
        <strain evidence="3">HYR1</strain>
    </source>
</reference>
<dbReference type="NCBIfam" id="NF002999">
    <property type="entry name" value="PRK03767.1"/>
    <property type="match status" value="1"/>
</dbReference>
<accession>A0A3M7Q471</accession>
<dbReference type="InterPro" id="IPR008254">
    <property type="entry name" value="Flavodoxin/NO_synth"/>
</dbReference>
<proteinExistence type="inferred from homology"/>
<protein>
    <submittedName>
        <fullName evidence="3">NAD(P)H:quinone type IV</fullName>
    </submittedName>
</protein>
<dbReference type="GO" id="GO:0016020">
    <property type="term" value="C:membrane"/>
    <property type="evidence" value="ECO:0007669"/>
    <property type="project" value="TreeGrafter"/>
</dbReference>
<dbReference type="InterPro" id="IPR005025">
    <property type="entry name" value="FMN_Rdtase-like_dom"/>
</dbReference>
<dbReference type="Proteomes" id="UP000276133">
    <property type="component" value="Unassembled WGS sequence"/>
</dbReference>
<gene>
    <name evidence="3" type="ORF">BpHYR1_029970</name>
</gene>
<dbReference type="GO" id="GO:0010181">
    <property type="term" value="F:FMN binding"/>
    <property type="evidence" value="ECO:0007669"/>
    <property type="project" value="InterPro"/>
</dbReference>
<dbReference type="SUPFAM" id="SSF52218">
    <property type="entry name" value="Flavoproteins"/>
    <property type="match status" value="1"/>
</dbReference>
<dbReference type="AlphaFoldDB" id="A0A3M7Q471"/>
<evidence type="ECO:0000313" key="4">
    <source>
        <dbReference type="Proteomes" id="UP000276133"/>
    </source>
</evidence>
<dbReference type="GO" id="GO:0003955">
    <property type="term" value="F:NAD(P)H dehydrogenase (quinone) activity"/>
    <property type="evidence" value="ECO:0007669"/>
    <property type="project" value="InterPro"/>
</dbReference>
<comment type="caution">
    <text evidence="3">The sequence shown here is derived from an EMBL/GenBank/DDBJ whole genome shotgun (WGS) entry which is preliminary data.</text>
</comment>